<evidence type="ECO:0000313" key="2">
    <source>
        <dbReference type="Proteomes" id="UP000263642"/>
    </source>
</evidence>
<proteinExistence type="predicted"/>
<comment type="caution">
    <text evidence="1">The sequence shown here is derived from an EMBL/GenBank/DDBJ whole genome shotgun (WGS) entry which is preliminary data.</text>
</comment>
<reference evidence="1 2" key="1">
    <citation type="journal article" date="2018" name="Nat. Biotechnol.">
        <title>A standardized bacterial taxonomy based on genome phylogeny substantially revises the tree of life.</title>
        <authorList>
            <person name="Parks D.H."/>
            <person name="Chuvochina M."/>
            <person name="Waite D.W."/>
            <person name="Rinke C."/>
            <person name="Skarshewski A."/>
            <person name="Chaumeil P.A."/>
            <person name="Hugenholtz P."/>
        </authorList>
    </citation>
    <scope>NUCLEOTIDE SEQUENCE [LARGE SCALE GENOMIC DNA]</scope>
    <source>
        <strain evidence="1">UBA9375</strain>
    </source>
</reference>
<sequence>MTLSGVSRNNRIVERHPSRFGAYWKSFDFQTSKGLQNMFTDPLNFHFAGGEMIWNLPNGLQAYFITDNAGNRILEAPTTIVTDKFSEDKVVRNGLACMRCHDRGMKRFADNIRPAFESLPDRSGLNKSDILRLYVAKDEMDALLDKDEQRFQTAMDQALGETIKAEPLIPTSRKFIDAPLTISQASAELGLKYSSSLKAVFRLPQFTQLGLAGLSTGGVIRRDTWEDYFDQVVRQLGVGVPIAPVDGLTRPDHLADGLASGLKVSTNKRSNIFSPGEEMVITVKNQTGVDLFIELLGTSALGKKVALTNGILSLKNGKAYQFPESGTIKIKPQLGTEFITVFASPHQFSPGALLRGHGVADRFVHNFYVYDHSDTRLKNDPSQLVKKTLKIETR</sequence>
<organism evidence="1 2">
    <name type="scientific">Gimesia maris</name>
    <dbReference type="NCBI Taxonomy" id="122"/>
    <lineage>
        <taxon>Bacteria</taxon>
        <taxon>Pseudomonadati</taxon>
        <taxon>Planctomycetota</taxon>
        <taxon>Planctomycetia</taxon>
        <taxon>Planctomycetales</taxon>
        <taxon>Planctomycetaceae</taxon>
        <taxon>Gimesia</taxon>
    </lineage>
</organism>
<dbReference type="AlphaFoldDB" id="A0A3D3RBY6"/>
<gene>
    <name evidence="1" type="ORF">DIT97_19550</name>
</gene>
<protein>
    <submittedName>
        <fullName evidence="1">Uncharacterized protein</fullName>
    </submittedName>
</protein>
<name>A0A3D3RBY6_9PLAN</name>
<evidence type="ECO:0000313" key="1">
    <source>
        <dbReference type="EMBL" id="HCO25110.1"/>
    </source>
</evidence>
<accession>A0A3D3RBY6</accession>
<dbReference type="Proteomes" id="UP000263642">
    <property type="component" value="Unassembled WGS sequence"/>
</dbReference>
<dbReference type="EMBL" id="DQAY01000118">
    <property type="protein sequence ID" value="HCO25110.1"/>
    <property type="molecule type" value="Genomic_DNA"/>
</dbReference>